<sequence>MTRGRRGTAAAAAATPQEVAEVLQRYEDLPKAVVFDADYTLWPFWCEMFAPSDTPWLYPDVPPILDGLRQAGCKLALASRTPTPHVASAFLDKLGLRQRFHSIQLIPAANGYDQHSAQKDKTHFPAIQRELGIDYTEMLFYDDEHPNIRRVSTLGVCSILVDTATGVDLAALKQGLEAYTKARQAAS</sequence>
<protein>
    <submittedName>
        <fullName evidence="1">Magnesium-dependent phosphatase 1-like</fullName>
    </submittedName>
</protein>
<dbReference type="EMBL" id="LHPG02000025">
    <property type="protein sequence ID" value="PRW20196.1"/>
    <property type="molecule type" value="Genomic_DNA"/>
</dbReference>
<dbReference type="InterPro" id="IPR010033">
    <property type="entry name" value="HAD_SF_ppase_IIIC"/>
</dbReference>
<evidence type="ECO:0000313" key="1">
    <source>
        <dbReference type="EMBL" id="PRW20196.1"/>
    </source>
</evidence>
<name>A0A2P6TC45_CHLSO</name>
<proteinExistence type="predicted"/>
<dbReference type="Gene3D" id="3.40.50.1000">
    <property type="entry name" value="HAD superfamily/HAD-like"/>
    <property type="match status" value="1"/>
</dbReference>
<dbReference type="NCBIfam" id="TIGR01681">
    <property type="entry name" value="HAD-SF-IIIC"/>
    <property type="match status" value="1"/>
</dbReference>
<dbReference type="AlphaFoldDB" id="A0A2P6TC45"/>
<keyword evidence="2" id="KW-1185">Reference proteome</keyword>
<gene>
    <name evidence="1" type="ORF">C2E21_9224</name>
</gene>
<dbReference type="GO" id="GO:0003993">
    <property type="term" value="F:acid phosphatase activity"/>
    <property type="evidence" value="ECO:0007669"/>
    <property type="project" value="TreeGrafter"/>
</dbReference>
<comment type="caution">
    <text evidence="1">The sequence shown here is derived from an EMBL/GenBank/DDBJ whole genome shotgun (WGS) entry which is preliminary data.</text>
</comment>
<dbReference type="Pfam" id="PF12689">
    <property type="entry name" value="Acid_PPase"/>
    <property type="match status" value="2"/>
</dbReference>
<organism evidence="1 2">
    <name type="scientific">Chlorella sorokiniana</name>
    <name type="common">Freshwater green alga</name>
    <dbReference type="NCBI Taxonomy" id="3076"/>
    <lineage>
        <taxon>Eukaryota</taxon>
        <taxon>Viridiplantae</taxon>
        <taxon>Chlorophyta</taxon>
        <taxon>core chlorophytes</taxon>
        <taxon>Trebouxiophyceae</taxon>
        <taxon>Chlorellales</taxon>
        <taxon>Chlorellaceae</taxon>
        <taxon>Chlorella clade</taxon>
        <taxon>Chlorella</taxon>
    </lineage>
</organism>
<reference evidence="1 2" key="1">
    <citation type="journal article" date="2018" name="Plant J.">
        <title>Genome sequences of Chlorella sorokiniana UTEX 1602 and Micractinium conductrix SAG 241.80: implications to maltose excretion by a green alga.</title>
        <authorList>
            <person name="Arriola M.B."/>
            <person name="Velmurugan N."/>
            <person name="Zhang Y."/>
            <person name="Plunkett M.H."/>
            <person name="Hondzo H."/>
            <person name="Barney B.M."/>
        </authorList>
    </citation>
    <scope>NUCLEOTIDE SEQUENCE [LARGE SCALE GENOMIC DNA]</scope>
    <source>
        <strain evidence="2">UTEX 1602</strain>
    </source>
</reference>
<dbReference type="InterPro" id="IPR023214">
    <property type="entry name" value="HAD_sf"/>
</dbReference>
<dbReference type="OrthoDB" id="2865258at2759"/>
<dbReference type="SFLD" id="SFLDG01131">
    <property type="entry name" value="C1.5.2:_MDP_Like"/>
    <property type="match status" value="1"/>
</dbReference>
<dbReference type="SFLD" id="SFLDS00003">
    <property type="entry name" value="Haloacid_Dehalogenase"/>
    <property type="match status" value="1"/>
</dbReference>
<dbReference type="SUPFAM" id="SSF56784">
    <property type="entry name" value="HAD-like"/>
    <property type="match status" value="1"/>
</dbReference>
<dbReference type="STRING" id="3076.A0A2P6TC45"/>
<dbReference type="SFLD" id="SFLDG01129">
    <property type="entry name" value="C1.5:_HAD__Beta-PGM__Phosphata"/>
    <property type="match status" value="1"/>
</dbReference>
<dbReference type="InterPro" id="IPR010036">
    <property type="entry name" value="MDP_1_eu_arc"/>
</dbReference>
<dbReference type="InterPro" id="IPR036412">
    <property type="entry name" value="HAD-like_sf"/>
</dbReference>
<dbReference type="PANTHER" id="PTHR17901:SF14">
    <property type="entry name" value="MAGNESIUM-DEPENDENT PHOSPHATASE 1"/>
    <property type="match status" value="1"/>
</dbReference>
<evidence type="ECO:0000313" key="2">
    <source>
        <dbReference type="Proteomes" id="UP000239899"/>
    </source>
</evidence>
<dbReference type="Proteomes" id="UP000239899">
    <property type="component" value="Unassembled WGS sequence"/>
</dbReference>
<dbReference type="PANTHER" id="PTHR17901">
    <property type="entry name" value="MAGNESIUM-DEPENDENT PHOSPHATASE 1 MDP1"/>
    <property type="match status" value="1"/>
</dbReference>
<accession>A0A2P6TC45</accession>